<dbReference type="SUPFAM" id="SSF52540">
    <property type="entry name" value="P-loop containing nucleoside triphosphate hydrolases"/>
    <property type="match status" value="1"/>
</dbReference>
<reference evidence="9 10" key="2">
    <citation type="submission" date="2020-07" db="EMBL/GenBank/DDBJ databases">
        <title>Genome of starter culture bacteria Kocuria salsicia reveals its technological properties and safety for usage in meat industry.</title>
        <authorList>
            <person name="Michael M."/>
            <person name="Konstantin K."/>
            <person name="Evgenii K."/>
            <person name="Galina S."/>
            <person name="Oksana K."/>
            <person name="Andrei L."/>
        </authorList>
    </citation>
    <scope>NUCLEOTIDE SEQUENCE [LARGE SCALE GENOMIC DNA]</scope>
    <source>
        <strain evidence="9 10">80</strain>
    </source>
</reference>
<dbReference type="GO" id="GO:0005886">
    <property type="term" value="C:plasma membrane"/>
    <property type="evidence" value="ECO:0007669"/>
    <property type="project" value="UniProtKB-SubCell"/>
</dbReference>
<dbReference type="PANTHER" id="PTHR42771">
    <property type="entry name" value="IRON(3+)-HYDROXAMATE IMPORT ATP-BINDING PROTEIN FHUC"/>
    <property type="match status" value="1"/>
</dbReference>
<protein>
    <recommendedName>
        <fullName evidence="8">AAA+ ATPase domain-containing protein</fullName>
    </recommendedName>
</protein>
<dbReference type="GO" id="GO:0006826">
    <property type="term" value="P:iron ion transport"/>
    <property type="evidence" value="ECO:0007669"/>
    <property type="project" value="UniProtKB-KW"/>
</dbReference>
<evidence type="ECO:0000256" key="5">
    <source>
        <dbReference type="ARBA" id="ARBA00023004"/>
    </source>
</evidence>
<dbReference type="PANTHER" id="PTHR42771:SF2">
    <property type="entry name" value="IRON(3+)-HYDROXAMATE IMPORT ATP-BINDING PROTEIN FHUC"/>
    <property type="match status" value="1"/>
</dbReference>
<evidence type="ECO:0000259" key="8">
    <source>
        <dbReference type="SMART" id="SM00382"/>
    </source>
</evidence>
<evidence type="ECO:0000313" key="10">
    <source>
        <dbReference type="Proteomes" id="UP000216825"/>
    </source>
</evidence>
<gene>
    <name evidence="9" type="ORF">CIB50_0000902</name>
</gene>
<evidence type="ECO:0000256" key="6">
    <source>
        <dbReference type="ARBA" id="ARBA00023065"/>
    </source>
</evidence>
<dbReference type="RefSeq" id="WP_094393371.1">
    <property type="nucleotide sequence ID" value="NZ_CP059343.1"/>
</dbReference>
<dbReference type="EMBL" id="CP059343">
    <property type="protein sequence ID" value="QMS56200.1"/>
    <property type="molecule type" value="Genomic_DNA"/>
</dbReference>
<keyword evidence="7" id="KW-0472">Membrane</keyword>
<dbReference type="SMART" id="SM00382">
    <property type="entry name" value="AAA"/>
    <property type="match status" value="1"/>
</dbReference>
<sequence>MDSRAFSSLPVRRIEEHPLNPLPRGEWPATVPAVRQMLEEGLDLGPLTVLVGENGAGKSTLVEAVAEAFGLSVEGGTRDQVLHRTQVTESGLCDHLQLVRGVGGARDGVFLRAETMHGTFAYLANVNGQGGAYNFQSHGESFLEFLVARSGTRGLWIFDEAESALSFTGCMALLGRVRQLVAAGSQVVLSTHSPILAALPEARIYELGEWGLRPSEYDDLEMVRTWRLFLDAPQRFLRHLEP</sequence>
<proteinExistence type="predicted"/>
<keyword evidence="3" id="KW-1003">Cell membrane</keyword>
<dbReference type="InterPro" id="IPR003593">
    <property type="entry name" value="AAA+_ATPase"/>
</dbReference>
<reference evidence="10" key="1">
    <citation type="submission" date="2017-08" db="EMBL/GenBank/DDBJ databases">
        <title>Draft Genome Sequence of Kocuria varians 80.</title>
        <authorList>
            <person name="Minaev M."/>
            <person name="Kurbakov K.A."/>
            <person name="Solodovnikova G.I."/>
            <person name="Kuznetsova O.A."/>
            <person name="Lisitsyn A.B."/>
        </authorList>
    </citation>
    <scope>NUCLEOTIDE SEQUENCE [LARGE SCALE GENOMIC DNA]</scope>
    <source>
        <strain evidence="10">80</strain>
    </source>
</reference>
<keyword evidence="4" id="KW-0410">Iron transport</keyword>
<keyword evidence="10" id="KW-1185">Reference proteome</keyword>
<dbReference type="Proteomes" id="UP000216825">
    <property type="component" value="Chromosome"/>
</dbReference>
<dbReference type="Gene3D" id="3.40.50.300">
    <property type="entry name" value="P-loop containing nucleotide triphosphate hydrolases"/>
    <property type="match status" value="2"/>
</dbReference>
<name>A0A7D7Q4S7_KOCVA</name>
<evidence type="ECO:0000256" key="4">
    <source>
        <dbReference type="ARBA" id="ARBA00022496"/>
    </source>
</evidence>
<accession>A0A7D7Q4S7</accession>
<keyword evidence="2" id="KW-0813">Transport</keyword>
<dbReference type="AlphaFoldDB" id="A0A7D7Q4S7"/>
<evidence type="ECO:0000256" key="1">
    <source>
        <dbReference type="ARBA" id="ARBA00004202"/>
    </source>
</evidence>
<feature type="domain" description="AAA+ ATPase" evidence="8">
    <location>
        <begin position="44"/>
        <end position="209"/>
    </location>
</feature>
<keyword evidence="6" id="KW-0406">Ion transport</keyword>
<dbReference type="InterPro" id="IPR027417">
    <property type="entry name" value="P-loop_NTPase"/>
</dbReference>
<organism evidence="9 10">
    <name type="scientific">Kocuria varians</name>
    <name type="common">Micrococcus varians</name>
    <dbReference type="NCBI Taxonomy" id="1272"/>
    <lineage>
        <taxon>Bacteria</taxon>
        <taxon>Bacillati</taxon>
        <taxon>Actinomycetota</taxon>
        <taxon>Actinomycetes</taxon>
        <taxon>Micrococcales</taxon>
        <taxon>Micrococcaceae</taxon>
        <taxon>Kocuria</taxon>
    </lineage>
</organism>
<comment type="subcellular location">
    <subcellularLocation>
        <location evidence="1">Cell membrane</location>
        <topology evidence="1">Peripheral membrane protein</topology>
    </subcellularLocation>
</comment>
<dbReference type="KEGG" id="kvr:CIB50_0000902"/>
<evidence type="ECO:0000256" key="2">
    <source>
        <dbReference type="ARBA" id="ARBA00022448"/>
    </source>
</evidence>
<evidence type="ECO:0000313" key="9">
    <source>
        <dbReference type="EMBL" id="QMS56200.1"/>
    </source>
</evidence>
<dbReference type="InterPro" id="IPR051535">
    <property type="entry name" value="Siderophore_ABC-ATPase"/>
</dbReference>
<evidence type="ECO:0000256" key="3">
    <source>
        <dbReference type="ARBA" id="ARBA00022475"/>
    </source>
</evidence>
<evidence type="ECO:0000256" key="7">
    <source>
        <dbReference type="ARBA" id="ARBA00023136"/>
    </source>
</evidence>
<keyword evidence="5" id="KW-0408">Iron</keyword>